<reference evidence="1" key="1">
    <citation type="submission" date="2020-11" db="EMBL/GenBank/DDBJ databases">
        <authorList>
            <person name="Tran Van P."/>
        </authorList>
    </citation>
    <scope>NUCLEOTIDE SEQUENCE</scope>
</reference>
<dbReference type="EMBL" id="OE204656">
    <property type="protein sequence ID" value="CAD7580767.1"/>
    <property type="molecule type" value="Genomic_DNA"/>
</dbReference>
<sequence length="14" mass="1627">MDNAVCTFNLHHPQ</sequence>
<evidence type="ECO:0000313" key="1">
    <source>
        <dbReference type="EMBL" id="CAD7580767.1"/>
    </source>
</evidence>
<accession>A0A7R9JKY4</accession>
<organism evidence="1">
    <name type="scientific">Timema californicum</name>
    <name type="common">California timema</name>
    <name type="synonym">Walking stick</name>
    <dbReference type="NCBI Taxonomy" id="61474"/>
    <lineage>
        <taxon>Eukaryota</taxon>
        <taxon>Metazoa</taxon>
        <taxon>Ecdysozoa</taxon>
        <taxon>Arthropoda</taxon>
        <taxon>Hexapoda</taxon>
        <taxon>Insecta</taxon>
        <taxon>Pterygota</taxon>
        <taxon>Neoptera</taxon>
        <taxon>Polyneoptera</taxon>
        <taxon>Phasmatodea</taxon>
        <taxon>Timematodea</taxon>
        <taxon>Timematoidea</taxon>
        <taxon>Timematidae</taxon>
        <taxon>Timema</taxon>
    </lineage>
</organism>
<protein>
    <submittedName>
        <fullName evidence="1">(California timema) hypothetical protein</fullName>
    </submittedName>
</protein>
<name>A0A7R9JKY4_TIMCA</name>
<gene>
    <name evidence="1" type="ORF">TCMB3V08_LOCUS13300</name>
</gene>
<proteinExistence type="predicted"/>